<evidence type="ECO:0000256" key="3">
    <source>
        <dbReference type="ARBA" id="ARBA00006171"/>
    </source>
</evidence>
<dbReference type="InterPro" id="IPR050155">
    <property type="entry name" value="HAD-like_hydrolase_sf"/>
</dbReference>
<reference evidence="5 6" key="1">
    <citation type="submission" date="2020-04" db="EMBL/GenBank/DDBJ databases">
        <title>Rhodospirillaceae bacterium KN72 isolated from deep sea.</title>
        <authorList>
            <person name="Zhang D.-C."/>
        </authorList>
    </citation>
    <scope>NUCLEOTIDE SEQUENCE [LARGE SCALE GENOMIC DNA]</scope>
    <source>
        <strain evidence="5 6">KN72</strain>
    </source>
</reference>
<dbReference type="Pfam" id="PF13419">
    <property type="entry name" value="HAD_2"/>
    <property type="match status" value="1"/>
</dbReference>
<dbReference type="InterPro" id="IPR023214">
    <property type="entry name" value="HAD_sf"/>
</dbReference>
<dbReference type="InterPro" id="IPR041492">
    <property type="entry name" value="HAD_2"/>
</dbReference>
<organism evidence="5 6">
    <name type="scientific">Pacificispira spongiicola</name>
    <dbReference type="NCBI Taxonomy" id="2729598"/>
    <lineage>
        <taxon>Bacteria</taxon>
        <taxon>Pseudomonadati</taxon>
        <taxon>Pseudomonadota</taxon>
        <taxon>Alphaproteobacteria</taxon>
        <taxon>Rhodospirillales</taxon>
        <taxon>Rhodospirillaceae</taxon>
        <taxon>Pacificispira</taxon>
    </lineage>
</organism>
<evidence type="ECO:0000256" key="1">
    <source>
        <dbReference type="ARBA" id="ARBA00000830"/>
    </source>
</evidence>
<accession>A0A7Y0E2E3</accession>
<comment type="caution">
    <text evidence="5">The sequence shown here is derived from an EMBL/GenBank/DDBJ whole genome shotgun (WGS) entry which is preliminary data.</text>
</comment>
<proteinExistence type="inferred from homology"/>
<evidence type="ECO:0000256" key="2">
    <source>
        <dbReference type="ARBA" id="ARBA00004818"/>
    </source>
</evidence>
<dbReference type="Proteomes" id="UP000539372">
    <property type="component" value="Unassembled WGS sequence"/>
</dbReference>
<dbReference type="EC" id="3.1.3.18" evidence="4"/>
<dbReference type="InterPro" id="IPR036412">
    <property type="entry name" value="HAD-like_sf"/>
</dbReference>
<sequence>MSESPILIPPITVVYDWDNTLVDTWPVIHAAMNHLFRYMDMPEWRLEETKARVRKSMRDTFPEMFGNRWEEARDEFYSAFEALHLDALKPLDGAEALLSSLTDSGVPQSVVSNKQGPFLRKEAGHLNWDRHFHALVGAGDAPRDKPAPDPILLALSGLDVTPGPAVYFVGDSSVDMEIAHATGLTPILIHPEPDFPGEFAQFPPARHFSSLAAFKDFLTAQRV</sequence>
<name>A0A7Y0E2E3_9PROT</name>
<dbReference type="SFLD" id="SFLDG01129">
    <property type="entry name" value="C1.5:_HAD__Beta-PGM__Phosphata"/>
    <property type="match status" value="1"/>
</dbReference>
<dbReference type="Gene3D" id="3.40.50.1000">
    <property type="entry name" value="HAD superfamily/HAD-like"/>
    <property type="match status" value="1"/>
</dbReference>
<dbReference type="PANTHER" id="PTHR43434">
    <property type="entry name" value="PHOSPHOGLYCOLATE PHOSPHATASE"/>
    <property type="match status" value="1"/>
</dbReference>
<dbReference type="GO" id="GO:0008967">
    <property type="term" value="F:phosphoglycolate phosphatase activity"/>
    <property type="evidence" value="ECO:0007669"/>
    <property type="project" value="UniProtKB-EC"/>
</dbReference>
<dbReference type="SFLD" id="SFLDS00003">
    <property type="entry name" value="Haloacid_Dehalogenase"/>
    <property type="match status" value="1"/>
</dbReference>
<keyword evidence="6" id="KW-1185">Reference proteome</keyword>
<dbReference type="PANTHER" id="PTHR43434:SF1">
    <property type="entry name" value="PHOSPHOGLYCOLATE PHOSPHATASE"/>
    <property type="match status" value="1"/>
</dbReference>
<comment type="pathway">
    <text evidence="2">Organic acid metabolism; glycolate biosynthesis; glycolate from 2-phosphoglycolate: step 1/1.</text>
</comment>
<evidence type="ECO:0000313" key="5">
    <source>
        <dbReference type="EMBL" id="NMM45985.1"/>
    </source>
</evidence>
<dbReference type="Gene3D" id="1.10.150.730">
    <property type="match status" value="1"/>
</dbReference>
<comment type="catalytic activity">
    <reaction evidence="1">
        <text>2-phosphoglycolate + H2O = glycolate + phosphate</text>
        <dbReference type="Rhea" id="RHEA:14369"/>
        <dbReference type="ChEBI" id="CHEBI:15377"/>
        <dbReference type="ChEBI" id="CHEBI:29805"/>
        <dbReference type="ChEBI" id="CHEBI:43474"/>
        <dbReference type="ChEBI" id="CHEBI:58033"/>
        <dbReference type="EC" id="3.1.3.18"/>
    </reaction>
</comment>
<dbReference type="GO" id="GO:0006281">
    <property type="term" value="P:DNA repair"/>
    <property type="evidence" value="ECO:0007669"/>
    <property type="project" value="TreeGrafter"/>
</dbReference>
<dbReference type="SUPFAM" id="SSF56784">
    <property type="entry name" value="HAD-like"/>
    <property type="match status" value="1"/>
</dbReference>
<dbReference type="EMBL" id="JABBNT010000005">
    <property type="protein sequence ID" value="NMM45985.1"/>
    <property type="molecule type" value="Genomic_DNA"/>
</dbReference>
<evidence type="ECO:0000256" key="4">
    <source>
        <dbReference type="ARBA" id="ARBA00013078"/>
    </source>
</evidence>
<evidence type="ECO:0000313" key="6">
    <source>
        <dbReference type="Proteomes" id="UP000539372"/>
    </source>
</evidence>
<comment type="similarity">
    <text evidence="3">Belongs to the HAD-like hydrolase superfamily. CbbY/CbbZ/Gph/YieH family.</text>
</comment>
<dbReference type="RefSeq" id="WP_169626385.1">
    <property type="nucleotide sequence ID" value="NZ_JABBNT010000005.1"/>
</dbReference>
<protein>
    <recommendedName>
        <fullName evidence="4">phosphoglycolate phosphatase</fullName>
        <ecNumber evidence="4">3.1.3.18</ecNumber>
    </recommendedName>
</protein>
<keyword evidence="5" id="KW-0378">Hydrolase</keyword>
<dbReference type="AlphaFoldDB" id="A0A7Y0E2E3"/>
<dbReference type="GO" id="GO:0005829">
    <property type="term" value="C:cytosol"/>
    <property type="evidence" value="ECO:0007669"/>
    <property type="project" value="TreeGrafter"/>
</dbReference>
<gene>
    <name evidence="5" type="ORF">HH303_15920</name>
</gene>